<dbReference type="AlphaFoldDB" id="A0A8J2PFL5"/>
<reference evidence="1" key="1">
    <citation type="submission" date="2021-06" db="EMBL/GenBank/DDBJ databases">
        <authorList>
            <person name="Hodson N. C."/>
            <person name="Mongue J. A."/>
            <person name="Jaron S. K."/>
        </authorList>
    </citation>
    <scope>NUCLEOTIDE SEQUENCE</scope>
</reference>
<evidence type="ECO:0000313" key="1">
    <source>
        <dbReference type="EMBL" id="CAG7785095.1"/>
    </source>
</evidence>
<feature type="non-terminal residue" evidence="1">
    <location>
        <position position="1"/>
    </location>
</feature>
<dbReference type="EMBL" id="CAJVCH010288870">
    <property type="protein sequence ID" value="CAG7785095.1"/>
    <property type="molecule type" value="Genomic_DNA"/>
</dbReference>
<keyword evidence="2" id="KW-1185">Reference proteome</keyword>
<accession>A0A8J2PFL5</accession>
<gene>
    <name evidence="1" type="ORF">AFUS01_LOCUS23742</name>
</gene>
<sequence>FFVKAGGCGEHTWGDAPVGAHL</sequence>
<feature type="non-terminal residue" evidence="1">
    <location>
        <position position="22"/>
    </location>
</feature>
<evidence type="ECO:0000313" key="2">
    <source>
        <dbReference type="Proteomes" id="UP000708208"/>
    </source>
</evidence>
<comment type="caution">
    <text evidence="1">The sequence shown here is derived from an EMBL/GenBank/DDBJ whole genome shotgun (WGS) entry which is preliminary data.</text>
</comment>
<proteinExistence type="predicted"/>
<name>A0A8J2PFL5_9HEXA</name>
<organism evidence="1 2">
    <name type="scientific">Allacma fusca</name>
    <dbReference type="NCBI Taxonomy" id="39272"/>
    <lineage>
        <taxon>Eukaryota</taxon>
        <taxon>Metazoa</taxon>
        <taxon>Ecdysozoa</taxon>
        <taxon>Arthropoda</taxon>
        <taxon>Hexapoda</taxon>
        <taxon>Collembola</taxon>
        <taxon>Symphypleona</taxon>
        <taxon>Sminthuridae</taxon>
        <taxon>Allacma</taxon>
    </lineage>
</organism>
<protein>
    <submittedName>
        <fullName evidence="1">Uncharacterized protein</fullName>
    </submittedName>
</protein>
<dbReference type="Proteomes" id="UP000708208">
    <property type="component" value="Unassembled WGS sequence"/>
</dbReference>